<feature type="chain" id="PRO_5047323164" evidence="2">
    <location>
        <begin position="27"/>
        <end position="394"/>
    </location>
</feature>
<dbReference type="InterPro" id="IPR031304">
    <property type="entry name" value="SLT_2"/>
</dbReference>
<protein>
    <submittedName>
        <fullName evidence="4">Murein transglycosylase</fullName>
    </submittedName>
</protein>
<dbReference type="InterPro" id="IPR011757">
    <property type="entry name" value="Lytic_transglycosylase_MltB"/>
</dbReference>
<name>A0ABN6PN90_9BURK</name>
<reference evidence="4" key="1">
    <citation type="submission" date="2022-04" db="EMBL/GenBank/DDBJ databases">
        <title>Whole genome sequence of Sphaerotilus sp. FB-5.</title>
        <authorList>
            <person name="Takeda M."/>
            <person name="Narihara S."/>
            <person name="Akimoto M."/>
            <person name="Akimoto R."/>
            <person name="Nishiyashiki S."/>
            <person name="Murakami T."/>
        </authorList>
    </citation>
    <scope>NUCLEOTIDE SEQUENCE</scope>
    <source>
        <strain evidence="4">FB-5</strain>
    </source>
</reference>
<keyword evidence="5" id="KW-1185">Reference proteome</keyword>
<dbReference type="InterPro" id="IPR023346">
    <property type="entry name" value="Lysozyme-like_dom_sf"/>
</dbReference>
<feature type="compositionally biased region" description="Low complexity" evidence="1">
    <location>
        <begin position="375"/>
        <end position="394"/>
    </location>
</feature>
<sequence>MRIPALLALPALSGLLLPPALPSAAAAPSGSRQPARQAAHAAPRAPTNLPPYGLREDVQSYMRSLNEADPSLDLAWLERTVGQARHVPQVTRLIMPPPVGTPKNWQAYRERFIEPRRIEAGVAFWAEHAAALAAAEQRWGVPAELVVGIIGVETFYGRITGGFRVLDALATLAFDFPSGRSDRSGFFRDELTALLQLAHRQNLDLQALRGSYAGAIGWGQFMPSSWTRYGVDFDGDGEVALQRSAVDSIGSVAHFLAAHGWQAGLVTHLSVKPPADGTALATLLAPDIRPTFSASQMQALGAVLERAPAGDGRLALVQLHNGTAAPSYVAGTENFWVVTRYNWSAYYAMAVIELGRAIAAQRLLEAPSPAPTPSTVPTTATAAPAPAGSTSAAR</sequence>
<evidence type="ECO:0000256" key="1">
    <source>
        <dbReference type="SAM" id="MobiDB-lite"/>
    </source>
</evidence>
<dbReference type="CDD" id="cd13399">
    <property type="entry name" value="Slt35-like"/>
    <property type="match status" value="1"/>
</dbReference>
<feature type="domain" description="Transglycosylase SLT" evidence="3">
    <location>
        <begin position="72"/>
        <end position="355"/>
    </location>
</feature>
<dbReference type="NCBIfam" id="TIGR02282">
    <property type="entry name" value="MltB"/>
    <property type="match status" value="1"/>
</dbReference>
<feature type="region of interest" description="Disordered" evidence="1">
    <location>
        <begin position="367"/>
        <end position="394"/>
    </location>
</feature>
<dbReference type="Proteomes" id="UP001057498">
    <property type="component" value="Chromosome"/>
</dbReference>
<dbReference type="InterPro" id="IPR043426">
    <property type="entry name" value="MltB-like"/>
</dbReference>
<proteinExistence type="predicted"/>
<dbReference type="Gene3D" id="1.10.8.350">
    <property type="entry name" value="Bacterial muramidase"/>
    <property type="match status" value="1"/>
</dbReference>
<accession>A0ABN6PN90</accession>
<feature type="signal peptide" evidence="2">
    <location>
        <begin position="1"/>
        <end position="26"/>
    </location>
</feature>
<organism evidence="4 5">
    <name type="scientific">Sphaerotilus microaerophilus</name>
    <dbReference type="NCBI Taxonomy" id="2914710"/>
    <lineage>
        <taxon>Bacteria</taxon>
        <taxon>Pseudomonadati</taxon>
        <taxon>Pseudomonadota</taxon>
        <taxon>Betaproteobacteria</taxon>
        <taxon>Burkholderiales</taxon>
        <taxon>Sphaerotilaceae</taxon>
        <taxon>Sphaerotilus</taxon>
    </lineage>
</organism>
<gene>
    <name evidence="4" type="primary">mltB</name>
    <name evidence="4" type="ORF">CATMQ487_25120</name>
</gene>
<dbReference type="Pfam" id="PF13406">
    <property type="entry name" value="SLT_2"/>
    <property type="match status" value="1"/>
</dbReference>
<dbReference type="Gene3D" id="1.10.530.10">
    <property type="match status" value="1"/>
</dbReference>
<feature type="compositionally biased region" description="Low complexity" evidence="1">
    <location>
        <begin position="23"/>
        <end position="46"/>
    </location>
</feature>
<evidence type="ECO:0000313" key="4">
    <source>
        <dbReference type="EMBL" id="BDI05542.1"/>
    </source>
</evidence>
<dbReference type="PANTHER" id="PTHR30163:SF9">
    <property type="entry name" value="MEMBRANE-BOUND LYTIC MUREIN TRANSGLYCOSYLASE B"/>
    <property type="match status" value="1"/>
</dbReference>
<feature type="region of interest" description="Disordered" evidence="1">
    <location>
        <begin position="23"/>
        <end position="53"/>
    </location>
</feature>
<dbReference type="SUPFAM" id="SSF53955">
    <property type="entry name" value="Lysozyme-like"/>
    <property type="match status" value="1"/>
</dbReference>
<evidence type="ECO:0000313" key="5">
    <source>
        <dbReference type="Proteomes" id="UP001057498"/>
    </source>
</evidence>
<dbReference type="PANTHER" id="PTHR30163">
    <property type="entry name" value="MEMBRANE-BOUND LYTIC MUREIN TRANSGLYCOSYLASE B"/>
    <property type="match status" value="1"/>
</dbReference>
<evidence type="ECO:0000259" key="3">
    <source>
        <dbReference type="Pfam" id="PF13406"/>
    </source>
</evidence>
<dbReference type="EMBL" id="AP025730">
    <property type="protein sequence ID" value="BDI05542.1"/>
    <property type="molecule type" value="Genomic_DNA"/>
</dbReference>
<evidence type="ECO:0000256" key="2">
    <source>
        <dbReference type="SAM" id="SignalP"/>
    </source>
</evidence>
<keyword evidence="2" id="KW-0732">Signal</keyword>